<dbReference type="GeneID" id="107475819"/>
<keyword evidence="2" id="KW-0547">Nucleotide-binding</keyword>
<evidence type="ECO:0000256" key="6">
    <source>
        <dbReference type="SAM" id="MobiDB-lite"/>
    </source>
</evidence>
<dbReference type="InterPro" id="IPR050905">
    <property type="entry name" value="Plant_NBS-LRR"/>
</dbReference>
<dbReference type="GO" id="GO:0005524">
    <property type="term" value="F:ATP binding"/>
    <property type="evidence" value="ECO:0007669"/>
    <property type="project" value="UniProtKB-KW"/>
</dbReference>
<keyword evidence="3" id="KW-0611">Plant defense</keyword>
<evidence type="ECO:0000256" key="3">
    <source>
        <dbReference type="ARBA" id="ARBA00022821"/>
    </source>
</evidence>
<dbReference type="GO" id="GO:0006952">
    <property type="term" value="P:defense response"/>
    <property type="evidence" value="ECO:0007669"/>
    <property type="project" value="UniProtKB-KW"/>
</dbReference>
<reference evidence="9" key="2">
    <citation type="submission" date="2025-08" db="UniProtKB">
        <authorList>
            <consortium name="RefSeq"/>
        </authorList>
    </citation>
    <scope>IDENTIFICATION</scope>
    <source>
        <tissue evidence="9">Whole plant</tissue>
    </source>
</reference>
<reference evidence="8" key="1">
    <citation type="journal article" date="2016" name="Nat. Genet.">
        <title>The genome sequences of Arachis duranensis and Arachis ipaensis, the diploid ancestors of cultivated peanut.</title>
        <authorList>
            <person name="Bertioli D.J."/>
            <person name="Cannon S.B."/>
            <person name="Froenicke L."/>
            <person name="Huang G."/>
            <person name="Farmer A.D."/>
            <person name="Cannon E.K."/>
            <person name="Liu X."/>
            <person name="Gao D."/>
            <person name="Clevenger J."/>
            <person name="Dash S."/>
            <person name="Ren L."/>
            <person name="Moretzsohn M.C."/>
            <person name="Shirasawa K."/>
            <person name="Huang W."/>
            <person name="Vidigal B."/>
            <person name="Abernathy B."/>
            <person name="Chu Y."/>
            <person name="Niederhuth C.E."/>
            <person name="Umale P."/>
            <person name="Araujo A.C."/>
            <person name="Kozik A."/>
            <person name="Kim K.D."/>
            <person name="Burow M.D."/>
            <person name="Varshney R.K."/>
            <person name="Wang X."/>
            <person name="Zhang X."/>
            <person name="Barkley N."/>
            <person name="Guimaraes P.M."/>
            <person name="Isobe S."/>
            <person name="Guo B."/>
            <person name="Liao B."/>
            <person name="Stalker H.T."/>
            <person name="Schmitz R.J."/>
            <person name="Scheffler B.E."/>
            <person name="Leal-Bertioli S.C."/>
            <person name="Xun X."/>
            <person name="Jackson S.A."/>
            <person name="Michelmore R."/>
            <person name="Ozias-Akins P."/>
        </authorList>
    </citation>
    <scope>NUCLEOTIDE SEQUENCE [LARGE SCALE GENOMIC DNA]</scope>
    <source>
        <strain evidence="8">cv. V14167</strain>
    </source>
</reference>
<dbReference type="InterPro" id="IPR032675">
    <property type="entry name" value="LRR_dom_sf"/>
</dbReference>
<evidence type="ECO:0000313" key="8">
    <source>
        <dbReference type="Proteomes" id="UP000515211"/>
    </source>
</evidence>
<evidence type="ECO:0000256" key="2">
    <source>
        <dbReference type="ARBA" id="ARBA00022741"/>
    </source>
</evidence>
<keyword evidence="4" id="KW-0067">ATP-binding</keyword>
<dbReference type="PRINTS" id="PR00364">
    <property type="entry name" value="DISEASERSIST"/>
</dbReference>
<feature type="coiled-coil region" evidence="5">
    <location>
        <begin position="27"/>
        <end position="61"/>
    </location>
</feature>
<evidence type="ECO:0000256" key="5">
    <source>
        <dbReference type="SAM" id="Coils"/>
    </source>
</evidence>
<dbReference type="Gene3D" id="3.40.50.300">
    <property type="entry name" value="P-loop containing nucleotide triphosphate hydrolases"/>
    <property type="match status" value="1"/>
</dbReference>
<dbReference type="Proteomes" id="UP000515211">
    <property type="component" value="Chromosome 2"/>
</dbReference>
<dbReference type="PANTHER" id="PTHR33463:SF196">
    <property type="entry name" value="NB-ARC DOMAIN DISEASE RESISTANCE PROTEIN"/>
    <property type="match status" value="1"/>
</dbReference>
<feature type="region of interest" description="Disordered" evidence="6">
    <location>
        <begin position="292"/>
        <end position="319"/>
    </location>
</feature>
<keyword evidence="5" id="KW-0175">Coiled coil</keyword>
<dbReference type="InterPro" id="IPR003593">
    <property type="entry name" value="AAA+_ATPase"/>
</dbReference>
<keyword evidence="8" id="KW-1185">Reference proteome</keyword>
<evidence type="ECO:0000256" key="4">
    <source>
        <dbReference type="ARBA" id="ARBA00022840"/>
    </source>
</evidence>
<protein>
    <submittedName>
        <fullName evidence="9">Uncharacterized protein LOC107475819</fullName>
    </submittedName>
</protein>
<dbReference type="RefSeq" id="XP_052113911.1">
    <property type="nucleotide sequence ID" value="XM_052257951.1"/>
</dbReference>
<sequence>MASLPFKPLEKFIDLALEASIRQLDYIINYEDHEQELKELIKTLESNKITVDKQLKVAEDNANEITDTARDWLHKVATKLEESKEFHDDNTLEFKTSCYSGGCSSGALPFLWHRRQLGRKAKKILAPAIKELNQETANILANISHPPAPTFADSNPLDGDYLEFETRKGIIEKILEQLKDSTVRMVGLHGPSGVGKTSLVKRIAKQAGDSKLFDKVVMAIVKKDPDLLKVQQDIADGLRLTFGNEGENGRATLLRKRLKQENTLVILDDLWDELDLNKIGILFDDDDAVSSHVTSKERNDSGSKKEGEEKMASDNSPSTTRRGCKILLTSRYKEVLCRKINVKEKLIFSVPELDVKDTLTLFKKVVGMSNEIPKFNPETLHNYCAGLPMAVIIVGRSLMHKSESEWEGELERLKNQQGSNEVQKYMENHVKMGYDHLESEELKSIFLVCAQMCHQSLIVDLVKYCYGLGILKDVHTLRGARHSISKSIQMLKDSGLLDSTSNDNFNMHDIVRDAALSIACKNRNVFTLRNKTLDVWPHKEQLERYSAIYLHKCHIVDGLPERVNCPRLTFFYIDCDGSTLKISDTFFEGMEELRVLVLSGIHLQSLPSSIKCLPNLRMLCLEKCTLGDLSVLNHLRKLRILSLSGSRIEDWPTDLDGLSKLQFLDISNCFISSSTRPLSLSSFPNLEELYIENSLTKMEVEGQINHSQISALSELKHLHQLNTLDVYFPSAELLPADLFFHELNDYKIVIGDFETISIADFKMPKKYEASRSLALQLESGMDIHSLKAVKLLFKGVVNFLLGELHGVQNVFYELNLNGFPDLKHFSIVNNNDIEYIVNSMELSQPHDAFPSLEFLSLFNLKNIKKICCSPITNSSFSRLKIIKLKMCPQLKSIFFFYIVEFLTSLETIDVSECDSLQAVISKEEGSNKVVLHKLCSLTLQKLPSFVSFYNNADMPLEPESMEKQARITDDIGIVPAEDEQSSTTSFSLFDENVEIPNLESLKLFSIKIHSIWSDRISNDWFQNLIKLTLENCNLTYLCSLSMAYSLNKLKSISISRCSLMEKLFISEENNNEYSKDCIFPKLEEIQLSRMEMLKEIWPREDEVRADSFSSIISVDISHCNKIDKIFPSHMKCCYLSLKTLKIYSCEWVEFIFKSRLPPQQSDTNKSALLEVIDLDNLPYLKQVWSEDPKGVVNFTNVQSINISSCNTLSNVLPASIAKDLGKLESFSIYSCRNLEEIIACDGGSETSSEALEFPEVVSMSFWDLPSIRCLYKGRHIVECPKLKQLRMTGCPNLEIFKTESANEEETAFLSVEKVMSNLEHLDIDSKGVEWLMSNTGKYRFTSLKQLHLYTWQSHHDQTLYCFLHTIPNLQILYLNDDSNIREFVPSGNTAPKQRLGTVLLLKELTLWAREMEDIGFERDPALQRSLHRLKLQFCHRLRRLAHSSVSFTHLTYLQVYHCGELKTLMTCSTAKSLVQLTTLKVEYCDQLNEIVTKDEQENEEGIKIVFANLITIQLERLRNLTSFCSNSNCEFSVPLLEKLILRGCHKMKTFTAKHITAPKLQSVLASETYDQEEKGYWKRDLNATIQMLFVEKVYLELSNHPELKQVWCDKTVVQVNRFENVKSLVVKRCGYLVHVIPSHLLHCFKNLEDLQVSDCHEVQVIFNMDDSSNKQVAKSIGMSRLKNLSVENLPNLEHVWDTDPKENIHFQALQDLSIHRCDSLEYVFPSSMAKGLAMNNLSIEDCEQLVKIFAEEKRTSKLNANKVLKAMGMFRLKKLSLANLPNLEHVWDKDSIEIIHFSALQDLSINKCDSLKYVFPTSIAEDLAMLNNLSVEDCEKMVKIFAEDKTTSELGDTKTFELPSLTSLVLREMPMLKHFYPGLHKLQFPKLKKLYIQVCKWMILNCQEAKAFVDQQVLLPIQQVNLLFQSLEKLSFDMRGAKLTWEVKSRKLEFEKSEEERVEEVLFEEKPKADDVELLSHLDLKGLRLHALDGLKSIGLEHSWIHPILDNIQTLEVKWCYDIKNLVASKVSFSSLTKLVVYSCFGLLYVFTSSTAESLSQLKHMEISNCRSMREIICKEDDESNENIIFEQLQVLHLNNLPMLRWLYSGKRTLCFPSLQHLSIFGRILWRMTTFCPHFHITNLNSLKLCSGQSWNAYEVQWEDDVDTTIRKMNNKKIGLRESLYFQDMWRGSLTVPEAYFVQECSSVKTIFDVKCITKDKTLLPIKFSLKKLVLEKLPNLDSIWKEDPGGVLDFQLIQQVRVNTCKSLTSLFPKSVGKDLINLKNLELKHCKSLVEIIAGIETTPERTISNPIKFPRLTSLTLLDLPSFNCFYCSLHCVLLKTLNAHDDDSQIEDQVCFKEVTPKLTNLLFGKREVKMIGHEECEGSHFGDTNVSDMQGFNVVELESDELPYTFLQKVSCIKTLQVKNSSIKEIFCSKRPSLDCTQFLPHLKELKLASLSELISIGFERSWIRESSILKTLVTLEVKSCSSLTSLVSSPVCFSNLTHLTVSECDSMIYLFTSATAKSLSQLKKMKISNCKSMQWIVSNEGEESIHDEIVFEQLQELQFESLKSLRRFYNGNFALSFPSLDKLKVIKCNRMESFCEGTINTNKLSEVVFDDSFRGDRTQLEVDLNSTLRNTYKTEVAKFVREVKNLKLSEHPMIHGIWNGPFRIPSLCFIRLKILIVEKCEFTSIVIPSHILDLLCKLEELIVRQCDSVTTIFEVTHEAKDTMINPLRSGLKKLTIEQLPNLEHIWDSDPTQQISYFQSFQEVYVNGCNNIQRLFPISVAENLNKLEKLEITECDRLVEIVAKDEADVEGAPKEFTLQSMTSIKLWSLPELKCFYSAPNKLECPKLEEVHLFHCDKVKTFECESQKYQHPQAENQAIFLSEKVIPNLKFLALSKEEIMMLWHEQLHVNNLSKLEALRLQCFHDDSDTFPYEVLRQLPNIENLAVNCSSFKEIFCSESPNMDNGNGILPHLKCLQLIKLSKLKSIGLEHAWMDLISKNLEKLLIDQCHCLRSIVPSNVSFSSLIELNISECNGLVSLFTPSTSRTLHQLKTMSVKDCESLEEIVSEESSENVEEEIIVFPKLKTLSLFSLPNLGRFYNGNIALKFPSLEKFSLINCQKMESFCAGYVSVNRWTEVEFEEDEYPVLLEVDLNSAVRKAFEGMFY</sequence>
<gene>
    <name evidence="9" type="primary">LOC107475819</name>
</gene>
<dbReference type="SMART" id="SM00382">
    <property type="entry name" value="AAA"/>
    <property type="match status" value="1"/>
</dbReference>
<evidence type="ECO:0000256" key="1">
    <source>
        <dbReference type="ARBA" id="ARBA00008894"/>
    </source>
</evidence>
<dbReference type="SUPFAM" id="SSF52058">
    <property type="entry name" value="L domain-like"/>
    <property type="match status" value="4"/>
</dbReference>
<dbReference type="Gene3D" id="3.80.10.10">
    <property type="entry name" value="Ribonuclease Inhibitor"/>
    <property type="match status" value="10"/>
</dbReference>
<dbReference type="PANTHER" id="PTHR33463">
    <property type="entry name" value="NB-ARC DOMAIN-CONTAINING PROTEIN-RELATED"/>
    <property type="match status" value="1"/>
</dbReference>
<dbReference type="InterPro" id="IPR042197">
    <property type="entry name" value="Apaf_helical"/>
</dbReference>
<organism evidence="8 9">
    <name type="scientific">Arachis duranensis</name>
    <name type="common">Wild peanut</name>
    <dbReference type="NCBI Taxonomy" id="130453"/>
    <lineage>
        <taxon>Eukaryota</taxon>
        <taxon>Viridiplantae</taxon>
        <taxon>Streptophyta</taxon>
        <taxon>Embryophyta</taxon>
        <taxon>Tracheophyta</taxon>
        <taxon>Spermatophyta</taxon>
        <taxon>Magnoliopsida</taxon>
        <taxon>eudicotyledons</taxon>
        <taxon>Gunneridae</taxon>
        <taxon>Pentapetalae</taxon>
        <taxon>rosids</taxon>
        <taxon>fabids</taxon>
        <taxon>Fabales</taxon>
        <taxon>Fabaceae</taxon>
        <taxon>Papilionoideae</taxon>
        <taxon>50 kb inversion clade</taxon>
        <taxon>dalbergioids sensu lato</taxon>
        <taxon>Dalbergieae</taxon>
        <taxon>Pterocarpus clade</taxon>
        <taxon>Arachis</taxon>
    </lineage>
</organism>
<feature type="domain" description="AAA+ ATPase" evidence="7">
    <location>
        <begin position="182"/>
        <end position="352"/>
    </location>
</feature>
<dbReference type="GO" id="GO:0043531">
    <property type="term" value="F:ADP binding"/>
    <property type="evidence" value="ECO:0007669"/>
    <property type="project" value="InterPro"/>
</dbReference>
<accession>A0A9C6WL99</accession>
<dbReference type="SUPFAM" id="SSF52047">
    <property type="entry name" value="RNI-like"/>
    <property type="match status" value="3"/>
</dbReference>
<evidence type="ECO:0000259" key="7">
    <source>
        <dbReference type="SMART" id="SM00382"/>
    </source>
</evidence>
<dbReference type="Pfam" id="PF23247">
    <property type="entry name" value="LRR_RPS2"/>
    <property type="match status" value="9"/>
</dbReference>
<dbReference type="InterPro" id="IPR057135">
    <property type="entry name" value="At4g27190-like_LRR"/>
</dbReference>
<name>A0A9C6WL99_ARADU</name>
<evidence type="ECO:0000313" key="9">
    <source>
        <dbReference type="RefSeq" id="XP_052113911.1"/>
    </source>
</evidence>
<dbReference type="KEGG" id="adu:107475819"/>
<dbReference type="Gene3D" id="1.10.8.430">
    <property type="entry name" value="Helical domain of apoptotic protease-activating factors"/>
    <property type="match status" value="1"/>
</dbReference>
<comment type="similarity">
    <text evidence="1">Belongs to the disease resistance NB-LRR family.</text>
</comment>
<dbReference type="InterPro" id="IPR002182">
    <property type="entry name" value="NB-ARC"/>
</dbReference>
<proteinExistence type="inferred from homology"/>
<dbReference type="SUPFAM" id="SSF52540">
    <property type="entry name" value="P-loop containing nucleoside triphosphate hydrolases"/>
    <property type="match status" value="1"/>
</dbReference>
<dbReference type="Pfam" id="PF00931">
    <property type="entry name" value="NB-ARC"/>
    <property type="match status" value="1"/>
</dbReference>
<dbReference type="InterPro" id="IPR027417">
    <property type="entry name" value="P-loop_NTPase"/>
</dbReference>
<feature type="compositionally biased region" description="Basic and acidic residues" evidence="6">
    <location>
        <begin position="294"/>
        <end position="312"/>
    </location>
</feature>